<organism evidence="1 2">
    <name type="scientific">Caerostris extrusa</name>
    <name type="common">Bark spider</name>
    <name type="synonym">Caerostris bankana</name>
    <dbReference type="NCBI Taxonomy" id="172846"/>
    <lineage>
        <taxon>Eukaryota</taxon>
        <taxon>Metazoa</taxon>
        <taxon>Ecdysozoa</taxon>
        <taxon>Arthropoda</taxon>
        <taxon>Chelicerata</taxon>
        <taxon>Arachnida</taxon>
        <taxon>Araneae</taxon>
        <taxon>Araneomorphae</taxon>
        <taxon>Entelegynae</taxon>
        <taxon>Araneoidea</taxon>
        <taxon>Araneidae</taxon>
        <taxon>Caerostris</taxon>
    </lineage>
</organism>
<sequence length="101" mass="11748">MRPLVKKLKTFSICCRQLARTRNDRPSKSLSVSRCWRGWKLRVGRVDYCIGGKGRREAGSPHCERRKKKTYCLARRMEDHFTVSFGLCSSRQVTPVKIMLS</sequence>
<dbReference type="Proteomes" id="UP001054945">
    <property type="component" value="Unassembled WGS sequence"/>
</dbReference>
<dbReference type="AlphaFoldDB" id="A0AAV4MIH2"/>
<accession>A0AAV4MIH2</accession>
<keyword evidence="2" id="KW-1185">Reference proteome</keyword>
<name>A0AAV4MIH2_CAEEX</name>
<reference evidence="1 2" key="1">
    <citation type="submission" date="2021-06" db="EMBL/GenBank/DDBJ databases">
        <title>Caerostris extrusa draft genome.</title>
        <authorList>
            <person name="Kono N."/>
            <person name="Arakawa K."/>
        </authorList>
    </citation>
    <scope>NUCLEOTIDE SEQUENCE [LARGE SCALE GENOMIC DNA]</scope>
</reference>
<proteinExistence type="predicted"/>
<evidence type="ECO:0000313" key="1">
    <source>
        <dbReference type="EMBL" id="GIX72277.1"/>
    </source>
</evidence>
<evidence type="ECO:0000313" key="2">
    <source>
        <dbReference type="Proteomes" id="UP001054945"/>
    </source>
</evidence>
<comment type="caution">
    <text evidence="1">The sequence shown here is derived from an EMBL/GenBank/DDBJ whole genome shotgun (WGS) entry which is preliminary data.</text>
</comment>
<gene>
    <name evidence="1" type="ORF">CEXT_505741</name>
</gene>
<dbReference type="EMBL" id="BPLR01019830">
    <property type="protein sequence ID" value="GIX72277.1"/>
    <property type="molecule type" value="Genomic_DNA"/>
</dbReference>
<protein>
    <submittedName>
        <fullName evidence="1">Uncharacterized protein</fullName>
    </submittedName>
</protein>